<organism evidence="17">
    <name type="scientific">Medioppia subpectinata</name>
    <dbReference type="NCBI Taxonomy" id="1979941"/>
    <lineage>
        <taxon>Eukaryota</taxon>
        <taxon>Metazoa</taxon>
        <taxon>Ecdysozoa</taxon>
        <taxon>Arthropoda</taxon>
        <taxon>Chelicerata</taxon>
        <taxon>Arachnida</taxon>
        <taxon>Acari</taxon>
        <taxon>Acariformes</taxon>
        <taxon>Sarcoptiformes</taxon>
        <taxon>Oribatida</taxon>
        <taxon>Brachypylina</taxon>
        <taxon>Oppioidea</taxon>
        <taxon>Oppiidae</taxon>
        <taxon>Medioppia</taxon>
    </lineage>
</organism>
<dbReference type="PROSITE" id="PS50020">
    <property type="entry name" value="WW_DOMAIN_2"/>
    <property type="match status" value="1"/>
</dbReference>
<evidence type="ECO:0000256" key="9">
    <source>
        <dbReference type="ARBA" id="ARBA00023015"/>
    </source>
</evidence>
<dbReference type="OrthoDB" id="42462at2759"/>
<keyword evidence="8" id="KW-0391">Immunity</keyword>
<keyword evidence="6" id="KW-0507">mRNA processing</keyword>
<name>A0A7R9KFY8_9ACAR</name>
<proteinExistence type="predicted"/>
<dbReference type="Proteomes" id="UP000759131">
    <property type="component" value="Unassembled WGS sequence"/>
</dbReference>
<evidence type="ECO:0000256" key="15">
    <source>
        <dbReference type="SAM" id="MobiDB-lite"/>
    </source>
</evidence>
<dbReference type="GO" id="GO:0016607">
    <property type="term" value="C:nuclear speck"/>
    <property type="evidence" value="ECO:0007669"/>
    <property type="project" value="UniProtKB-SubCell"/>
</dbReference>
<keyword evidence="7" id="KW-0677">Repeat</keyword>
<keyword evidence="11" id="KW-0508">mRNA splicing</keyword>
<dbReference type="InterPro" id="IPR036020">
    <property type="entry name" value="WW_dom_sf"/>
</dbReference>
<feature type="compositionally biased region" description="Basic and acidic residues" evidence="15">
    <location>
        <begin position="177"/>
        <end position="199"/>
    </location>
</feature>
<gene>
    <name evidence="17" type="ORF">OSB1V03_LOCUS1668</name>
</gene>
<evidence type="ECO:0000256" key="5">
    <source>
        <dbReference type="ARBA" id="ARBA00022588"/>
    </source>
</evidence>
<feature type="compositionally biased region" description="Basic and acidic residues" evidence="15">
    <location>
        <begin position="264"/>
        <end position="283"/>
    </location>
</feature>
<dbReference type="EMBL" id="CAJPIZ010000512">
    <property type="protein sequence ID" value="CAG2101624.1"/>
    <property type="molecule type" value="Genomic_DNA"/>
</dbReference>
<evidence type="ECO:0000256" key="6">
    <source>
        <dbReference type="ARBA" id="ARBA00022664"/>
    </source>
</evidence>
<dbReference type="GO" id="GO:0043021">
    <property type="term" value="F:ribonucleoprotein complex binding"/>
    <property type="evidence" value="ECO:0007669"/>
    <property type="project" value="TreeGrafter"/>
</dbReference>
<evidence type="ECO:0000256" key="3">
    <source>
        <dbReference type="ARBA" id="ARBA00021117"/>
    </source>
</evidence>
<feature type="compositionally biased region" description="Acidic residues" evidence="15">
    <location>
        <begin position="147"/>
        <end position="158"/>
    </location>
</feature>
<feature type="region of interest" description="Disordered" evidence="15">
    <location>
        <begin position="147"/>
        <end position="283"/>
    </location>
</feature>
<keyword evidence="18" id="KW-1185">Reference proteome</keyword>
<evidence type="ECO:0000256" key="13">
    <source>
        <dbReference type="ARBA" id="ARBA00042167"/>
    </source>
</evidence>
<dbReference type="AlphaFoldDB" id="A0A7R9KFY8"/>
<keyword evidence="10" id="KW-0804">Transcription</keyword>
<evidence type="ECO:0000259" key="16">
    <source>
        <dbReference type="PROSITE" id="PS50020"/>
    </source>
</evidence>
<dbReference type="InterPro" id="IPR001202">
    <property type="entry name" value="WW_dom"/>
</dbReference>
<evidence type="ECO:0000256" key="10">
    <source>
        <dbReference type="ARBA" id="ARBA00023163"/>
    </source>
</evidence>
<keyword evidence="9" id="KW-0805">Transcription regulation</keyword>
<dbReference type="SUPFAM" id="SSF51045">
    <property type="entry name" value="WW domain"/>
    <property type="match status" value="1"/>
</dbReference>
<evidence type="ECO:0000313" key="17">
    <source>
        <dbReference type="EMBL" id="CAD7621194.1"/>
    </source>
</evidence>
<comment type="subunit">
    <text evidence="14">Interacts with POU3F2/Brn-2, ATXN1, TXNL4A, HTT and AR. Interaction with ATXN1 correlates positively with the length of the polyglutamine tract. Interacts with RNA polymerase II large subunit in a phosphorylation-dependent manner. Forms a ternary complex with ATXN1 mutant and phosphorylated RNA polymerase II. Interacts (via C-terminus) with TXNL4A and CD2BP2. Interacts (via WW domain) with ATN1 and SF3B1, and may interact with additional splice factors. Interacts (via WW domain) with WBP11; Leading to reduce interaction between PQBP1 and TXNL4A. Interacts with CAPRIN1. Interacts with DDX1. Interacts with SFPQ. Interacts with KHSRP.</text>
</comment>
<dbReference type="PANTHER" id="PTHR21737">
    <property type="entry name" value="POLYGLUTAMINE BINDING PROTEIN 1/MARVEL MEMBRANE-ASSOCIATING DOMAIN CONTAINING 3"/>
    <property type="match status" value="1"/>
</dbReference>
<evidence type="ECO:0000256" key="11">
    <source>
        <dbReference type="ARBA" id="ARBA00023187"/>
    </source>
</evidence>
<evidence type="ECO:0000256" key="8">
    <source>
        <dbReference type="ARBA" id="ARBA00022859"/>
    </source>
</evidence>
<comment type="subcellular location">
    <subcellularLocation>
        <location evidence="2">Cytoplasmic granule</location>
    </subcellularLocation>
    <subcellularLocation>
        <location evidence="1">Nucleus speckle</location>
    </subcellularLocation>
</comment>
<feature type="domain" description="WW" evidence="16">
    <location>
        <begin position="95"/>
        <end position="129"/>
    </location>
</feature>
<reference evidence="17" key="1">
    <citation type="submission" date="2020-11" db="EMBL/GenBank/DDBJ databases">
        <authorList>
            <person name="Tran Van P."/>
        </authorList>
    </citation>
    <scope>NUCLEOTIDE SEQUENCE</scope>
</reference>
<keyword evidence="12" id="KW-0539">Nucleus</keyword>
<dbReference type="GO" id="GO:0005737">
    <property type="term" value="C:cytoplasm"/>
    <property type="evidence" value="ECO:0007669"/>
    <property type="project" value="TreeGrafter"/>
</dbReference>
<evidence type="ECO:0000256" key="12">
    <source>
        <dbReference type="ARBA" id="ARBA00023242"/>
    </source>
</evidence>
<dbReference type="EMBL" id="OC855087">
    <property type="protein sequence ID" value="CAD7621194.1"/>
    <property type="molecule type" value="Genomic_DNA"/>
</dbReference>
<evidence type="ECO:0000256" key="2">
    <source>
        <dbReference type="ARBA" id="ARBA00004463"/>
    </source>
</evidence>
<evidence type="ECO:0000256" key="14">
    <source>
        <dbReference type="ARBA" id="ARBA00046362"/>
    </source>
</evidence>
<dbReference type="PANTHER" id="PTHR21737:SF3">
    <property type="entry name" value="POLYGLUTAMINE-BINDING PROTEIN 1"/>
    <property type="match status" value="1"/>
</dbReference>
<evidence type="ECO:0000256" key="4">
    <source>
        <dbReference type="ARBA" id="ARBA00022553"/>
    </source>
</evidence>
<keyword evidence="5" id="KW-0399">Innate immunity</keyword>
<accession>A0A7R9KFY8</accession>
<dbReference type="GO" id="GO:0045087">
    <property type="term" value="P:innate immune response"/>
    <property type="evidence" value="ECO:0007669"/>
    <property type="project" value="UniProtKB-KW"/>
</dbReference>
<dbReference type="Gene3D" id="2.20.70.10">
    <property type="match status" value="1"/>
</dbReference>
<sequence length="283" mass="32286">MPLPFALAQRLQKRGIITTDAGEDDRQKEQLEEVIAEDYDDNRFEAKSGVSVKGCPNKYNIYHDCSLYCHKKYADVSEEVSPQTKRKYQRLVKRYPLPEGWQEVYDPGVHCFYYWKTETDEVSWFPPHHPNARISLSADKLRSLLRDDDDEQEGDGSDSDSQLSDNSNDNDSDSEESDRNDRNTNKLRFNDRNRGESQAKGRAVRKANDLDPMDPSSYSDLPRGKWSDGLGQKGDAKSGVDSTASGPLFQMRPYPNPGAVLRLNQEKTKTNKRQQHDSSADQD</sequence>
<dbReference type="Gene3D" id="3.40.30.10">
    <property type="entry name" value="Glutaredoxin"/>
    <property type="match status" value="1"/>
</dbReference>
<dbReference type="GO" id="GO:0000380">
    <property type="term" value="P:alternative mRNA splicing, via spliceosome"/>
    <property type="evidence" value="ECO:0007669"/>
    <property type="project" value="TreeGrafter"/>
</dbReference>
<keyword evidence="4" id="KW-0597">Phosphoprotein</keyword>
<protein>
    <recommendedName>
        <fullName evidence="3">Polyglutamine-binding protein 1</fullName>
    </recommendedName>
    <alternativeName>
        <fullName evidence="13">Polyglutamine tract-binding protein 1</fullName>
    </alternativeName>
</protein>
<evidence type="ECO:0000313" key="18">
    <source>
        <dbReference type="Proteomes" id="UP000759131"/>
    </source>
</evidence>
<evidence type="ECO:0000256" key="1">
    <source>
        <dbReference type="ARBA" id="ARBA00004324"/>
    </source>
</evidence>
<evidence type="ECO:0000256" key="7">
    <source>
        <dbReference type="ARBA" id="ARBA00022737"/>
    </source>
</evidence>